<organism evidence="2 3">
    <name type="scientific">Cucurbita argyrosperma subsp. sororia</name>
    <dbReference type="NCBI Taxonomy" id="37648"/>
    <lineage>
        <taxon>Eukaryota</taxon>
        <taxon>Viridiplantae</taxon>
        <taxon>Streptophyta</taxon>
        <taxon>Embryophyta</taxon>
        <taxon>Tracheophyta</taxon>
        <taxon>Spermatophyta</taxon>
        <taxon>Magnoliopsida</taxon>
        <taxon>eudicotyledons</taxon>
        <taxon>Gunneridae</taxon>
        <taxon>Pentapetalae</taxon>
        <taxon>rosids</taxon>
        <taxon>fabids</taxon>
        <taxon>Cucurbitales</taxon>
        <taxon>Cucurbitaceae</taxon>
        <taxon>Cucurbiteae</taxon>
        <taxon>Cucurbita</taxon>
    </lineage>
</organism>
<feature type="region of interest" description="Disordered" evidence="1">
    <location>
        <begin position="160"/>
        <end position="184"/>
    </location>
</feature>
<comment type="caution">
    <text evidence="2">The sequence shown here is derived from an EMBL/GenBank/DDBJ whole genome shotgun (WGS) entry which is preliminary data.</text>
</comment>
<reference evidence="2 3" key="1">
    <citation type="journal article" date="2021" name="Hortic Res">
        <title>The domestication of Cucurbita argyrosperma as revealed by the genome of its wild relative.</title>
        <authorList>
            <person name="Barrera-Redondo J."/>
            <person name="Sanchez-de la Vega G."/>
            <person name="Aguirre-Liguori J.A."/>
            <person name="Castellanos-Morales G."/>
            <person name="Gutierrez-Guerrero Y.T."/>
            <person name="Aguirre-Dugua X."/>
            <person name="Aguirre-Planter E."/>
            <person name="Tenaillon M.I."/>
            <person name="Lira-Saade R."/>
            <person name="Eguiarte L.E."/>
        </authorList>
    </citation>
    <scope>NUCLEOTIDE SEQUENCE [LARGE SCALE GENOMIC DNA]</scope>
    <source>
        <strain evidence="2">JBR-2021</strain>
    </source>
</reference>
<evidence type="ECO:0000313" key="2">
    <source>
        <dbReference type="EMBL" id="KAG6594897.1"/>
    </source>
</evidence>
<dbReference type="EMBL" id="JAGKQH010000007">
    <property type="protein sequence ID" value="KAG6594897.1"/>
    <property type="molecule type" value="Genomic_DNA"/>
</dbReference>
<gene>
    <name evidence="2" type="ORF">SDJN03_11450</name>
</gene>
<dbReference type="AlphaFoldDB" id="A0AAV6N9D7"/>
<proteinExistence type="predicted"/>
<sequence length="235" mass="26735">MILLLIATAPPFHTTPNHSSIQPFIKTSPQTSLVTSKAIKFSRMDQLQNCFQPDILGLPHISLLPPPTGSPHNAHAKLIKVGEKGLNHAISEEEMKIRREIEREIERDLEEEIKGGIYQQALRLRRLYQHRIKSGDINPPVKIKKELLEVNISIKMEGGTKMEIKDPPPPVSFRRRTARSDTASRTVPEVKRLDWVKSLRSSAAPPVVGKNVGFYRNKMPPVPTHYQPNYSFKRF</sequence>
<protein>
    <submittedName>
        <fullName evidence="2">Uncharacterized protein</fullName>
    </submittedName>
</protein>
<evidence type="ECO:0000256" key="1">
    <source>
        <dbReference type="SAM" id="MobiDB-lite"/>
    </source>
</evidence>
<evidence type="ECO:0000313" key="3">
    <source>
        <dbReference type="Proteomes" id="UP000685013"/>
    </source>
</evidence>
<name>A0AAV6N9D7_9ROSI</name>
<feature type="non-terminal residue" evidence="2">
    <location>
        <position position="1"/>
    </location>
</feature>
<keyword evidence="3" id="KW-1185">Reference proteome</keyword>
<accession>A0AAV6N9D7</accession>
<dbReference type="Proteomes" id="UP000685013">
    <property type="component" value="Chromosome 7"/>
</dbReference>